<evidence type="ECO:0000256" key="2">
    <source>
        <dbReference type="ARBA" id="ARBA00022448"/>
    </source>
</evidence>
<dbReference type="PROSITE" id="PS00211">
    <property type="entry name" value="ABC_TRANSPORTER_1"/>
    <property type="match status" value="1"/>
</dbReference>
<sequence>MAWGDFGYMEDGRLGKPYDLGLLTRLAAQAKGKLKLIGLAGFLILLSTGLDLLLPYLTKTAIDDYIVRQALLVDLAKAGAAQVKALKQGLDRKIISTNDPGKVFVPEKAFKDLDPRVLARLRADGAIAKEPWHIVSSGPGVSEVMEARPGLFKEYGDRVLIKSSDLKKLSPDNLYKLRNSDITGLIWLAVIFLGACVLAAGLGFFQQVILERAGQEMMFELRQKLYAHILSRAPSFFTENAVGNLTTRLTNDVQNLNEMYRNSIIALCKDVVLLTGIVVVLLLLDVTLTLVCLVLVPVIAVAAWFFARLAREAFRALQGHLGRINARFQETISGISVLKLFRAEDYSANAFSRLNNAYFQAGMRQIKVFAVFMPLAGFFSNLAVALIIWYGGGQVIQDRLSLGALAAFLFYMQMFFRPVRDVAEKYNVLQAAMASAERIFNIMDNQTALSVVAKPSPFPDKEHLTVCFEKVTFGYLPSETVLQDISFAIPAGETWAVVGPTGAGKTSVVNLVLRLYDPWQGRVFLDGVDLRRADPLDLAAKVALVPQEVFIKSGTIKHNITLGRERVTEENLDMALSVTGAGEFVNRLEKGLHTKVGSGGQGLSAGQRQLIALARALAGDPGLLVLDEATSAVDPVSEKQIQRALPKVMQGRTSLVVAHRLSTVRRADNILVMKKGRICEQGTHAELLKKNGVYAGLVRHERLRG</sequence>
<evidence type="ECO:0000256" key="1">
    <source>
        <dbReference type="ARBA" id="ARBA00004651"/>
    </source>
</evidence>
<dbReference type="GO" id="GO:0016887">
    <property type="term" value="F:ATP hydrolysis activity"/>
    <property type="evidence" value="ECO:0007669"/>
    <property type="project" value="InterPro"/>
</dbReference>
<dbReference type="RefSeq" id="WP_052514914.1">
    <property type="nucleotide sequence ID" value="NZ_AZAC01000008.1"/>
</dbReference>
<keyword evidence="5" id="KW-0547">Nucleotide-binding</keyword>
<feature type="transmembrane region" description="Helical" evidence="9">
    <location>
        <begin position="184"/>
        <end position="205"/>
    </location>
</feature>
<dbReference type="InterPro" id="IPR011527">
    <property type="entry name" value="ABC1_TM_dom"/>
</dbReference>
<reference evidence="12 13" key="1">
    <citation type="submission" date="2013-11" db="EMBL/GenBank/DDBJ databases">
        <title>Metagenomic analysis of a methanogenic consortium involved in long chain n-alkane degradation.</title>
        <authorList>
            <person name="Davidova I.A."/>
            <person name="Callaghan A.V."/>
            <person name="Wawrik B."/>
            <person name="Pruitt S."/>
            <person name="Marks C."/>
            <person name="Duncan K.E."/>
            <person name="Suflita J.M."/>
        </authorList>
    </citation>
    <scope>NUCLEOTIDE SEQUENCE [LARGE SCALE GENOMIC DNA]</scope>
    <source>
        <strain evidence="12 13">SPR</strain>
    </source>
</reference>
<evidence type="ECO:0000313" key="13">
    <source>
        <dbReference type="Proteomes" id="UP000032233"/>
    </source>
</evidence>
<dbReference type="CDD" id="cd18544">
    <property type="entry name" value="ABC_6TM_TmrA_like"/>
    <property type="match status" value="1"/>
</dbReference>
<evidence type="ECO:0000256" key="6">
    <source>
        <dbReference type="ARBA" id="ARBA00022840"/>
    </source>
</evidence>
<dbReference type="InterPro" id="IPR039421">
    <property type="entry name" value="Type_1_exporter"/>
</dbReference>
<feature type="domain" description="ABC transmembrane type-1" evidence="11">
    <location>
        <begin position="39"/>
        <end position="431"/>
    </location>
</feature>
<dbReference type="GO" id="GO:0005886">
    <property type="term" value="C:plasma membrane"/>
    <property type="evidence" value="ECO:0007669"/>
    <property type="project" value="UniProtKB-SubCell"/>
</dbReference>
<dbReference type="InParanoid" id="A0A0D2HWR7"/>
<evidence type="ECO:0000313" key="12">
    <source>
        <dbReference type="EMBL" id="KIX14818.1"/>
    </source>
</evidence>
<dbReference type="PROSITE" id="PS50929">
    <property type="entry name" value="ABC_TM1F"/>
    <property type="match status" value="1"/>
</dbReference>
<keyword evidence="2" id="KW-0813">Transport</keyword>
<dbReference type="InterPro" id="IPR003593">
    <property type="entry name" value="AAA+_ATPase"/>
</dbReference>
<keyword evidence="3" id="KW-1003">Cell membrane</keyword>
<dbReference type="SMART" id="SM00382">
    <property type="entry name" value="AAA"/>
    <property type="match status" value="1"/>
</dbReference>
<evidence type="ECO:0000256" key="4">
    <source>
        <dbReference type="ARBA" id="ARBA00022692"/>
    </source>
</evidence>
<organism evidence="12 13">
    <name type="scientific">Dethiosulfatarculus sandiegensis</name>
    <dbReference type="NCBI Taxonomy" id="1429043"/>
    <lineage>
        <taxon>Bacteria</taxon>
        <taxon>Pseudomonadati</taxon>
        <taxon>Thermodesulfobacteriota</taxon>
        <taxon>Desulfarculia</taxon>
        <taxon>Desulfarculales</taxon>
        <taxon>Desulfarculaceae</taxon>
        <taxon>Dethiosulfatarculus</taxon>
    </lineage>
</organism>
<proteinExistence type="predicted"/>
<gene>
    <name evidence="12" type="ORF">X474_06645</name>
</gene>
<dbReference type="Pfam" id="PF00664">
    <property type="entry name" value="ABC_membrane"/>
    <property type="match status" value="1"/>
</dbReference>
<feature type="transmembrane region" description="Helical" evidence="9">
    <location>
        <begin position="368"/>
        <end position="390"/>
    </location>
</feature>
<dbReference type="PANTHER" id="PTHR43394:SF1">
    <property type="entry name" value="ATP-BINDING CASSETTE SUB-FAMILY B MEMBER 10, MITOCHONDRIAL"/>
    <property type="match status" value="1"/>
</dbReference>
<dbReference type="InterPro" id="IPR036640">
    <property type="entry name" value="ABC1_TM_sf"/>
</dbReference>
<dbReference type="Gene3D" id="1.20.1560.10">
    <property type="entry name" value="ABC transporter type 1, transmembrane domain"/>
    <property type="match status" value="1"/>
</dbReference>
<evidence type="ECO:0000259" key="10">
    <source>
        <dbReference type="PROSITE" id="PS50893"/>
    </source>
</evidence>
<evidence type="ECO:0000256" key="8">
    <source>
        <dbReference type="ARBA" id="ARBA00023136"/>
    </source>
</evidence>
<dbReference type="Pfam" id="PF00005">
    <property type="entry name" value="ABC_tran"/>
    <property type="match status" value="1"/>
</dbReference>
<dbReference type="OrthoDB" id="9772049at2"/>
<evidence type="ECO:0008006" key="14">
    <source>
        <dbReference type="Google" id="ProtNLM"/>
    </source>
</evidence>
<evidence type="ECO:0000256" key="7">
    <source>
        <dbReference type="ARBA" id="ARBA00022989"/>
    </source>
</evidence>
<name>A0A0D2HWR7_9BACT</name>
<keyword evidence="4 9" id="KW-0812">Transmembrane</keyword>
<evidence type="ECO:0000256" key="5">
    <source>
        <dbReference type="ARBA" id="ARBA00022741"/>
    </source>
</evidence>
<evidence type="ECO:0000259" key="11">
    <source>
        <dbReference type="PROSITE" id="PS50929"/>
    </source>
</evidence>
<keyword evidence="7 9" id="KW-1133">Transmembrane helix</keyword>
<dbReference type="InterPro" id="IPR027417">
    <property type="entry name" value="P-loop_NTPase"/>
</dbReference>
<keyword evidence="6" id="KW-0067">ATP-binding</keyword>
<comment type="subcellular location">
    <subcellularLocation>
        <location evidence="1">Cell membrane</location>
        <topology evidence="1">Multi-pass membrane protein</topology>
    </subcellularLocation>
</comment>
<dbReference type="SUPFAM" id="SSF90123">
    <property type="entry name" value="ABC transporter transmembrane region"/>
    <property type="match status" value="1"/>
</dbReference>
<keyword evidence="8 9" id="KW-0472">Membrane</keyword>
<dbReference type="Gene3D" id="3.40.50.300">
    <property type="entry name" value="P-loop containing nucleotide triphosphate hydrolases"/>
    <property type="match status" value="1"/>
</dbReference>
<comment type="caution">
    <text evidence="12">The sequence shown here is derived from an EMBL/GenBank/DDBJ whole genome shotgun (WGS) entry which is preliminary data.</text>
</comment>
<keyword evidence="13" id="KW-1185">Reference proteome</keyword>
<dbReference type="GO" id="GO:0015421">
    <property type="term" value="F:ABC-type oligopeptide transporter activity"/>
    <property type="evidence" value="ECO:0007669"/>
    <property type="project" value="TreeGrafter"/>
</dbReference>
<accession>A0A0D2HWR7</accession>
<evidence type="ECO:0000256" key="3">
    <source>
        <dbReference type="ARBA" id="ARBA00022475"/>
    </source>
</evidence>
<evidence type="ECO:0000256" key="9">
    <source>
        <dbReference type="SAM" id="Phobius"/>
    </source>
</evidence>
<dbReference type="InterPro" id="IPR003439">
    <property type="entry name" value="ABC_transporter-like_ATP-bd"/>
</dbReference>
<dbReference type="AlphaFoldDB" id="A0A0D2HWR7"/>
<feature type="transmembrane region" description="Helical" evidence="9">
    <location>
        <begin position="396"/>
        <end position="416"/>
    </location>
</feature>
<dbReference type="InterPro" id="IPR017871">
    <property type="entry name" value="ABC_transporter-like_CS"/>
</dbReference>
<dbReference type="GO" id="GO:0005524">
    <property type="term" value="F:ATP binding"/>
    <property type="evidence" value="ECO:0007669"/>
    <property type="project" value="UniProtKB-KW"/>
</dbReference>
<dbReference type="STRING" id="1429043.X474_06645"/>
<dbReference type="PROSITE" id="PS50893">
    <property type="entry name" value="ABC_TRANSPORTER_2"/>
    <property type="match status" value="1"/>
</dbReference>
<dbReference type="PANTHER" id="PTHR43394">
    <property type="entry name" value="ATP-DEPENDENT PERMEASE MDL1, MITOCHONDRIAL"/>
    <property type="match status" value="1"/>
</dbReference>
<feature type="transmembrane region" description="Helical" evidence="9">
    <location>
        <begin position="288"/>
        <end position="307"/>
    </location>
</feature>
<dbReference type="SUPFAM" id="SSF52540">
    <property type="entry name" value="P-loop containing nucleoside triphosphate hydrolases"/>
    <property type="match status" value="1"/>
</dbReference>
<dbReference type="EMBL" id="AZAC01000008">
    <property type="protein sequence ID" value="KIX14818.1"/>
    <property type="molecule type" value="Genomic_DNA"/>
</dbReference>
<dbReference type="Proteomes" id="UP000032233">
    <property type="component" value="Unassembled WGS sequence"/>
</dbReference>
<feature type="domain" description="ABC transporter" evidence="10">
    <location>
        <begin position="466"/>
        <end position="700"/>
    </location>
</feature>
<feature type="transmembrane region" description="Helical" evidence="9">
    <location>
        <begin position="36"/>
        <end position="57"/>
    </location>
</feature>
<protein>
    <recommendedName>
        <fullName evidence="14">ABC transporter ATP-binding protein</fullName>
    </recommendedName>
</protein>
<dbReference type="FunFam" id="3.40.50.300:FF:000221">
    <property type="entry name" value="Multidrug ABC transporter ATP-binding protein"/>
    <property type="match status" value="1"/>
</dbReference>